<name>A0ABZ0IJS0_9BACT</name>
<feature type="domain" description="HTH cro/C1-type" evidence="1">
    <location>
        <begin position="26"/>
        <end position="67"/>
    </location>
</feature>
<protein>
    <submittedName>
        <fullName evidence="2">Helix-turn-helix transcriptional regulator</fullName>
    </submittedName>
</protein>
<evidence type="ECO:0000259" key="1">
    <source>
        <dbReference type="Pfam" id="PF13443"/>
    </source>
</evidence>
<evidence type="ECO:0000313" key="2">
    <source>
        <dbReference type="EMBL" id="WOK05248.1"/>
    </source>
</evidence>
<keyword evidence="3" id="KW-1185">Reference proteome</keyword>
<gene>
    <name evidence="2" type="ORF">RT717_19395</name>
</gene>
<dbReference type="RefSeq" id="WP_151997899.1">
    <property type="nucleotide sequence ID" value="NZ_CP136051.1"/>
</dbReference>
<dbReference type="InterPro" id="IPR010982">
    <property type="entry name" value="Lambda_DNA-bd_dom_sf"/>
</dbReference>
<evidence type="ECO:0000313" key="3">
    <source>
        <dbReference type="Proteomes" id="UP001302349"/>
    </source>
</evidence>
<sequence>MLTFNLLQVLRVRWIRQPYGYLVRNGISPNLAHKMANEQIRAIRLDHIEKLCHLLNCTPNDLFRFSPGREVVPPGHALHRLARKDDEQQAVEWLTALHNLPLEELRKLAKEKKEGE</sequence>
<accession>A0ABZ0IJS0</accession>
<dbReference type="Proteomes" id="UP001302349">
    <property type="component" value="Chromosome"/>
</dbReference>
<proteinExistence type="predicted"/>
<dbReference type="Pfam" id="PF13443">
    <property type="entry name" value="HTH_26"/>
    <property type="match status" value="1"/>
</dbReference>
<organism evidence="2 3">
    <name type="scientific">Imperialibacter roseus</name>
    <dbReference type="NCBI Taxonomy" id="1324217"/>
    <lineage>
        <taxon>Bacteria</taxon>
        <taxon>Pseudomonadati</taxon>
        <taxon>Bacteroidota</taxon>
        <taxon>Cytophagia</taxon>
        <taxon>Cytophagales</taxon>
        <taxon>Flammeovirgaceae</taxon>
        <taxon>Imperialibacter</taxon>
    </lineage>
</organism>
<dbReference type="InterPro" id="IPR001387">
    <property type="entry name" value="Cro/C1-type_HTH"/>
</dbReference>
<reference evidence="2 3" key="1">
    <citation type="journal article" date="2023" name="Microbiol. Resour. Announc.">
        <title>Complete Genome Sequence of Imperialibacter roseus strain P4T.</title>
        <authorList>
            <person name="Tizabi D.R."/>
            <person name="Bachvaroff T."/>
            <person name="Hill R.T."/>
        </authorList>
    </citation>
    <scope>NUCLEOTIDE SEQUENCE [LARGE SCALE GENOMIC DNA]</scope>
    <source>
        <strain evidence="2 3">P4T</strain>
    </source>
</reference>
<dbReference type="SUPFAM" id="SSF47413">
    <property type="entry name" value="lambda repressor-like DNA-binding domains"/>
    <property type="match status" value="1"/>
</dbReference>
<dbReference type="EMBL" id="CP136051">
    <property type="protein sequence ID" value="WOK05248.1"/>
    <property type="molecule type" value="Genomic_DNA"/>
</dbReference>